<keyword evidence="4" id="KW-1185">Reference proteome</keyword>
<reference evidence="3" key="1">
    <citation type="submission" date="2022-02" db="EMBL/GenBank/DDBJ databases">
        <authorList>
            <person name="Henning P.M."/>
            <person name="McCubbin A.G."/>
            <person name="Shore J.S."/>
        </authorList>
    </citation>
    <scope>NUCLEOTIDE SEQUENCE</scope>
    <source>
        <strain evidence="3">F60SS</strain>
        <tissue evidence="3">Leaves</tissue>
    </source>
</reference>
<protein>
    <recommendedName>
        <fullName evidence="2">DUF4283 domain-containing protein</fullName>
    </recommendedName>
</protein>
<dbReference type="AlphaFoldDB" id="A0A9Q0JB17"/>
<feature type="region of interest" description="Disordered" evidence="1">
    <location>
        <begin position="1"/>
        <end position="61"/>
    </location>
</feature>
<dbReference type="InterPro" id="IPR025558">
    <property type="entry name" value="DUF4283"/>
</dbReference>
<reference evidence="3" key="2">
    <citation type="journal article" date="2023" name="Plants (Basel)">
        <title>Annotation of the Turnera subulata (Passifloraceae) Draft Genome Reveals the S-Locus Evolved after the Divergence of Turneroideae from Passifloroideae in a Stepwise Manner.</title>
        <authorList>
            <person name="Henning P.M."/>
            <person name="Roalson E.H."/>
            <person name="Mir W."/>
            <person name="McCubbin A.G."/>
            <person name="Shore J.S."/>
        </authorList>
    </citation>
    <scope>NUCLEOTIDE SEQUENCE</scope>
    <source>
        <strain evidence="3">F60SS</strain>
    </source>
</reference>
<organism evidence="3 4">
    <name type="scientific">Turnera subulata</name>
    <dbReference type="NCBI Taxonomy" id="218843"/>
    <lineage>
        <taxon>Eukaryota</taxon>
        <taxon>Viridiplantae</taxon>
        <taxon>Streptophyta</taxon>
        <taxon>Embryophyta</taxon>
        <taxon>Tracheophyta</taxon>
        <taxon>Spermatophyta</taxon>
        <taxon>Magnoliopsida</taxon>
        <taxon>eudicotyledons</taxon>
        <taxon>Gunneridae</taxon>
        <taxon>Pentapetalae</taxon>
        <taxon>rosids</taxon>
        <taxon>fabids</taxon>
        <taxon>Malpighiales</taxon>
        <taxon>Passifloraceae</taxon>
        <taxon>Turnera</taxon>
    </lineage>
</organism>
<accession>A0A9Q0JB17</accession>
<feature type="compositionally biased region" description="Acidic residues" evidence="1">
    <location>
        <begin position="49"/>
        <end position="61"/>
    </location>
</feature>
<comment type="caution">
    <text evidence="3">The sequence shown here is derived from an EMBL/GenBank/DDBJ whole genome shotgun (WGS) entry which is preliminary data.</text>
</comment>
<gene>
    <name evidence="3" type="ORF">Tsubulata_003593</name>
</gene>
<evidence type="ECO:0000259" key="2">
    <source>
        <dbReference type="Pfam" id="PF14111"/>
    </source>
</evidence>
<proteinExistence type="predicted"/>
<evidence type="ECO:0000256" key="1">
    <source>
        <dbReference type="SAM" id="MobiDB-lite"/>
    </source>
</evidence>
<sequence>MTSNLVSPTTTTQSISGEANHSIEAERCTKKDPKVSYKEKLAQGKTVSEEEDPWALDEEPECEEGDILVTEDENGPKVKLCAAFKKRLEKSWERAVIVKLLGRTIGYRALHSKIQSMWKPTGPFRLIDMENNFYIIRF</sequence>
<dbReference type="Proteomes" id="UP001141552">
    <property type="component" value="Unassembled WGS sequence"/>
</dbReference>
<feature type="compositionally biased region" description="Basic and acidic residues" evidence="1">
    <location>
        <begin position="21"/>
        <end position="42"/>
    </location>
</feature>
<name>A0A9Q0JB17_9ROSI</name>
<evidence type="ECO:0000313" key="3">
    <source>
        <dbReference type="EMBL" id="KAJ4834692.1"/>
    </source>
</evidence>
<dbReference type="OrthoDB" id="984865at2759"/>
<dbReference type="Pfam" id="PF14111">
    <property type="entry name" value="DUF4283"/>
    <property type="match status" value="1"/>
</dbReference>
<evidence type="ECO:0000313" key="4">
    <source>
        <dbReference type="Proteomes" id="UP001141552"/>
    </source>
</evidence>
<dbReference type="EMBL" id="JAKUCV010004638">
    <property type="protein sequence ID" value="KAJ4834692.1"/>
    <property type="molecule type" value="Genomic_DNA"/>
</dbReference>
<feature type="compositionally biased region" description="Polar residues" evidence="1">
    <location>
        <begin position="1"/>
        <end position="19"/>
    </location>
</feature>
<feature type="domain" description="DUF4283" evidence="2">
    <location>
        <begin position="89"/>
        <end position="138"/>
    </location>
</feature>